<reference evidence="2 3" key="1">
    <citation type="journal article" date="2015" name="Fungal Genet. Biol.">
        <title>Evolution of novel wood decay mechanisms in Agaricales revealed by the genome sequences of Fistulina hepatica and Cylindrobasidium torrendii.</title>
        <authorList>
            <person name="Floudas D."/>
            <person name="Held B.W."/>
            <person name="Riley R."/>
            <person name="Nagy L.G."/>
            <person name="Koehler G."/>
            <person name="Ransdell A.S."/>
            <person name="Younus H."/>
            <person name="Chow J."/>
            <person name="Chiniquy J."/>
            <person name="Lipzen A."/>
            <person name="Tritt A."/>
            <person name="Sun H."/>
            <person name="Haridas S."/>
            <person name="LaButti K."/>
            <person name="Ohm R.A."/>
            <person name="Kues U."/>
            <person name="Blanchette R.A."/>
            <person name="Grigoriev I.V."/>
            <person name="Minto R.E."/>
            <person name="Hibbett D.S."/>
        </authorList>
    </citation>
    <scope>NUCLEOTIDE SEQUENCE [LARGE SCALE GENOMIC DNA]</scope>
    <source>
        <strain evidence="2 3">FP15055 ss-10</strain>
    </source>
</reference>
<dbReference type="STRING" id="1314674.A0A0D7B3B5"/>
<feature type="compositionally biased region" description="Low complexity" evidence="1">
    <location>
        <begin position="269"/>
        <end position="288"/>
    </location>
</feature>
<proteinExistence type="predicted"/>
<sequence length="588" mass="65407">MSEVAAAHPDLVELQKKLQVIYDSIDEFRPPAKRLPILDSSLELSGDGPSDEQWIQQDHISGLKKLKDTIGIDLGVLDKFLSDPKSSTMPALSTNAPYLIAVWNELVCAPGRVVAVFKSFDAHPRSTRMTKEERKTAKMSNKGKENRTKVDIVAERGLRWIRVNTIKNNRILAEFREIDSYLTDESDDDDEYGPTLAQTEFDNSILRMGRTLLQAAQANPIFDGLIPKITLRLTRLDPNEPGVDPRVAKTIHLLQDMGVDVELGEQDSAHASRSSSAAATPSTSVPTRPTHKVNIDLSVFLALVSDLTHAALPTTVEEANARYIPSPTRTKEWKSAKRAAERKKMAALAQTDAKLAEELDKSLSLVDDDEEMQVSRQLTNQVKQEAVRGMLQEIREQLLATTGGSLDNVEFYTTDEARKRCLKIVEKIGGPNERRRAEALMSGDIDAYWAGSRYEKGYVPLMPLHFMPDPIEPVAGIEKSAFFDVLEKTCEDLLAPGPDETLRAKRITLHTVRTLLWGARMGWTTLTANRTSVRAILGEMKARRISDVEGGYEFGEQDGGSAAIWIVDPRSLAEYMRNDFEEPIANAA</sequence>
<accession>A0A0D7B3B5</accession>
<evidence type="ECO:0008006" key="4">
    <source>
        <dbReference type="Google" id="ProtNLM"/>
    </source>
</evidence>
<dbReference type="PANTHER" id="PTHR13379:SF0">
    <property type="entry name" value="UPF0415 PROTEIN C7ORF25"/>
    <property type="match status" value="1"/>
</dbReference>
<evidence type="ECO:0000313" key="2">
    <source>
        <dbReference type="EMBL" id="KIY65083.1"/>
    </source>
</evidence>
<protein>
    <recommendedName>
        <fullName evidence="4">DUF1308 domain-containing protein</fullName>
    </recommendedName>
</protein>
<gene>
    <name evidence="2" type="ORF">CYLTODRAFT_456631</name>
</gene>
<evidence type="ECO:0000256" key="1">
    <source>
        <dbReference type="SAM" id="MobiDB-lite"/>
    </source>
</evidence>
<organism evidence="2 3">
    <name type="scientific">Cylindrobasidium torrendii FP15055 ss-10</name>
    <dbReference type="NCBI Taxonomy" id="1314674"/>
    <lineage>
        <taxon>Eukaryota</taxon>
        <taxon>Fungi</taxon>
        <taxon>Dikarya</taxon>
        <taxon>Basidiomycota</taxon>
        <taxon>Agaricomycotina</taxon>
        <taxon>Agaricomycetes</taxon>
        <taxon>Agaricomycetidae</taxon>
        <taxon>Agaricales</taxon>
        <taxon>Marasmiineae</taxon>
        <taxon>Physalacriaceae</taxon>
        <taxon>Cylindrobasidium</taxon>
    </lineage>
</organism>
<dbReference type="OrthoDB" id="14527at2759"/>
<name>A0A0D7B3B5_9AGAR</name>
<dbReference type="EMBL" id="KN880605">
    <property type="protein sequence ID" value="KIY65083.1"/>
    <property type="molecule type" value="Genomic_DNA"/>
</dbReference>
<feature type="region of interest" description="Disordered" evidence="1">
    <location>
        <begin position="266"/>
        <end position="289"/>
    </location>
</feature>
<dbReference type="PANTHER" id="PTHR13379">
    <property type="entry name" value="UNCHARACTERIZED DUF1308"/>
    <property type="match status" value="1"/>
</dbReference>
<keyword evidence="3" id="KW-1185">Reference proteome</keyword>
<dbReference type="AlphaFoldDB" id="A0A0D7B3B5"/>
<evidence type="ECO:0000313" key="3">
    <source>
        <dbReference type="Proteomes" id="UP000054007"/>
    </source>
</evidence>
<dbReference type="Proteomes" id="UP000054007">
    <property type="component" value="Unassembled WGS sequence"/>
</dbReference>